<dbReference type="OrthoDB" id="5419821at2759"/>
<sequence>MFIRTVHHDFAARIAYFITLPTSANISSDSTVTAEKLWYKDMPTGKRRKIIPDKLRRVFAGKQIVCVEYQDITENDEREIFQRVQLGMALTPAEKLQVINTPRVAFVRSLQNLHIKDGGLSSANLEWDSSRGGDFRCLAQALWLIDKYSPSIKNAGSISQLEKWLSITSPLSASFTDKALDTYRIFSELVQHPTWGKPLKDKTKSSGKVSPIEFICVSLLISVYRTKMSMAQLSAAIAGLRDDVRSTHVDIRMNNRVAKTMLDYVRGIKPGAPDGPVAAEYTASLESGANGKGKGKAKRKRGKAGDDDDDDGDESEYEEPLKIRLKMGKAPATTAALPAPPPTLPPKPQAPPTTVVKSEPSLPSLPSRPSASAASTSSRLAALRSIPRIPRYEAPTQPASMSSTAPSTYSMHSSVIPHAQQLPTPSPGQTYTYPSALSAVVGGHQPGYGSSSGYGGSGYDSRSSSAYASRDVQGTQYRAEPRDLGPVHPSRQGNIVAGGAGGGSSDRRNSSGSGYYRESDAGWRR</sequence>
<feature type="compositionally biased region" description="Basic residues" evidence="1">
    <location>
        <begin position="293"/>
        <end position="302"/>
    </location>
</feature>
<protein>
    <submittedName>
        <fullName evidence="2">Uncharacterized protein</fullName>
    </submittedName>
</protein>
<feature type="compositionally biased region" description="Acidic residues" evidence="1">
    <location>
        <begin position="306"/>
        <end position="318"/>
    </location>
</feature>
<feature type="compositionally biased region" description="Polar residues" evidence="1">
    <location>
        <begin position="397"/>
        <end position="413"/>
    </location>
</feature>
<reference evidence="2 3" key="1">
    <citation type="journal article" date="2019" name="Nat. Ecol. Evol.">
        <title>Megaphylogeny resolves global patterns of mushroom evolution.</title>
        <authorList>
            <person name="Varga T."/>
            <person name="Krizsan K."/>
            <person name="Foldi C."/>
            <person name="Dima B."/>
            <person name="Sanchez-Garcia M."/>
            <person name="Sanchez-Ramirez S."/>
            <person name="Szollosi G.J."/>
            <person name="Szarkandi J.G."/>
            <person name="Papp V."/>
            <person name="Albert L."/>
            <person name="Andreopoulos W."/>
            <person name="Angelini C."/>
            <person name="Antonin V."/>
            <person name="Barry K.W."/>
            <person name="Bougher N.L."/>
            <person name="Buchanan P."/>
            <person name="Buyck B."/>
            <person name="Bense V."/>
            <person name="Catcheside P."/>
            <person name="Chovatia M."/>
            <person name="Cooper J."/>
            <person name="Damon W."/>
            <person name="Desjardin D."/>
            <person name="Finy P."/>
            <person name="Geml J."/>
            <person name="Haridas S."/>
            <person name="Hughes K."/>
            <person name="Justo A."/>
            <person name="Karasinski D."/>
            <person name="Kautmanova I."/>
            <person name="Kiss B."/>
            <person name="Kocsube S."/>
            <person name="Kotiranta H."/>
            <person name="LaButti K.M."/>
            <person name="Lechner B.E."/>
            <person name="Liimatainen K."/>
            <person name="Lipzen A."/>
            <person name="Lukacs Z."/>
            <person name="Mihaltcheva S."/>
            <person name="Morgado L.N."/>
            <person name="Niskanen T."/>
            <person name="Noordeloos M.E."/>
            <person name="Ohm R.A."/>
            <person name="Ortiz-Santana B."/>
            <person name="Ovrebo C."/>
            <person name="Racz N."/>
            <person name="Riley R."/>
            <person name="Savchenko A."/>
            <person name="Shiryaev A."/>
            <person name="Soop K."/>
            <person name="Spirin V."/>
            <person name="Szebenyi C."/>
            <person name="Tomsovsky M."/>
            <person name="Tulloss R.E."/>
            <person name="Uehling J."/>
            <person name="Grigoriev I.V."/>
            <person name="Vagvolgyi C."/>
            <person name="Papp T."/>
            <person name="Martin F.M."/>
            <person name="Miettinen O."/>
            <person name="Hibbett D.S."/>
            <person name="Nagy L.G."/>
        </authorList>
    </citation>
    <scope>NUCLEOTIDE SEQUENCE [LARGE SCALE GENOMIC DNA]</scope>
    <source>
        <strain evidence="2 3">CBS 121175</strain>
    </source>
</reference>
<dbReference type="PANTHER" id="PTHR39639">
    <property type="entry name" value="CHROMOSOME 16, WHOLE GENOME SHOTGUN SEQUENCE"/>
    <property type="match status" value="1"/>
</dbReference>
<name>A0A5C3KGY9_COPMA</name>
<evidence type="ECO:0000256" key="1">
    <source>
        <dbReference type="SAM" id="MobiDB-lite"/>
    </source>
</evidence>
<gene>
    <name evidence="2" type="ORF">FA15DRAFT_697665</name>
</gene>
<dbReference type="AlphaFoldDB" id="A0A5C3KGY9"/>
<accession>A0A5C3KGY9</accession>
<organism evidence="2 3">
    <name type="scientific">Coprinopsis marcescibilis</name>
    <name type="common">Agaric fungus</name>
    <name type="synonym">Psathyrella marcescibilis</name>
    <dbReference type="NCBI Taxonomy" id="230819"/>
    <lineage>
        <taxon>Eukaryota</taxon>
        <taxon>Fungi</taxon>
        <taxon>Dikarya</taxon>
        <taxon>Basidiomycota</taxon>
        <taxon>Agaricomycotina</taxon>
        <taxon>Agaricomycetes</taxon>
        <taxon>Agaricomycetidae</taxon>
        <taxon>Agaricales</taxon>
        <taxon>Agaricineae</taxon>
        <taxon>Psathyrellaceae</taxon>
        <taxon>Coprinopsis</taxon>
    </lineage>
</organism>
<feature type="compositionally biased region" description="Gly residues" evidence="1">
    <location>
        <begin position="444"/>
        <end position="458"/>
    </location>
</feature>
<proteinExistence type="predicted"/>
<keyword evidence="3" id="KW-1185">Reference proteome</keyword>
<evidence type="ECO:0000313" key="3">
    <source>
        <dbReference type="Proteomes" id="UP000307440"/>
    </source>
</evidence>
<feature type="region of interest" description="Disordered" evidence="1">
    <location>
        <begin position="287"/>
        <end position="318"/>
    </location>
</feature>
<dbReference type="STRING" id="230819.A0A5C3KGY9"/>
<evidence type="ECO:0000313" key="2">
    <source>
        <dbReference type="EMBL" id="TFK19224.1"/>
    </source>
</evidence>
<feature type="compositionally biased region" description="Low complexity" evidence="1">
    <location>
        <begin position="360"/>
        <end position="385"/>
    </location>
</feature>
<feature type="compositionally biased region" description="Pro residues" evidence="1">
    <location>
        <begin position="338"/>
        <end position="351"/>
    </location>
</feature>
<dbReference type="EMBL" id="ML210353">
    <property type="protein sequence ID" value="TFK19224.1"/>
    <property type="molecule type" value="Genomic_DNA"/>
</dbReference>
<feature type="region of interest" description="Disordered" evidence="1">
    <location>
        <begin position="333"/>
        <end position="525"/>
    </location>
</feature>
<feature type="compositionally biased region" description="Low complexity" evidence="1">
    <location>
        <begin position="459"/>
        <end position="471"/>
    </location>
</feature>
<dbReference type="PANTHER" id="PTHR39639:SF1">
    <property type="entry name" value="DUF262 DOMAIN-CONTAINING PROTEIN"/>
    <property type="match status" value="1"/>
</dbReference>
<feature type="compositionally biased region" description="Polar residues" evidence="1">
    <location>
        <begin position="421"/>
        <end position="435"/>
    </location>
</feature>
<dbReference type="Proteomes" id="UP000307440">
    <property type="component" value="Unassembled WGS sequence"/>
</dbReference>